<dbReference type="OrthoDB" id="4168525at2"/>
<evidence type="ECO:0000313" key="1">
    <source>
        <dbReference type="EMBL" id="QBE65513.1"/>
    </source>
</evidence>
<dbReference type="KEGG" id="plue:EWM63_23055"/>
<dbReference type="RefSeq" id="WP_130188623.1">
    <property type="nucleotide sequence ID" value="NZ_CP035913.1"/>
</dbReference>
<gene>
    <name evidence="1" type="ORF">EWM63_23055</name>
</gene>
<evidence type="ECO:0000313" key="2">
    <source>
        <dbReference type="Proteomes" id="UP000290637"/>
    </source>
</evidence>
<dbReference type="EMBL" id="CP035913">
    <property type="protein sequence ID" value="QBE65513.1"/>
    <property type="molecule type" value="Genomic_DNA"/>
</dbReference>
<keyword evidence="2" id="KW-1185">Reference proteome</keyword>
<sequence length="112" mass="12512">MAGSSKPLGDDEVTLRTKQLSAMFDLTGLIERIRAGATTRTRWCRRMVATRSPGTGHRCPGEWITVELMKRSARWLAGGMDYEVPPQDLALDMRRLPAIPKSGFLIRVGRRG</sequence>
<protein>
    <submittedName>
        <fullName evidence="1">Uncharacterized protein</fullName>
    </submittedName>
</protein>
<reference evidence="1 2" key="1">
    <citation type="submission" date="2019-02" db="EMBL/GenBank/DDBJ databases">
        <title>Draft Genome Sequences of Six Type Strains of the Genus Massilia.</title>
        <authorList>
            <person name="Miess H."/>
            <person name="Frediansyhah A."/>
            <person name="Gross H."/>
        </authorList>
    </citation>
    <scope>NUCLEOTIDE SEQUENCE [LARGE SCALE GENOMIC DNA]</scope>
    <source>
        <strain evidence="1 2">DSM 17473</strain>
    </source>
</reference>
<proteinExistence type="predicted"/>
<accession>A0A4V0Z430</accession>
<dbReference type="Proteomes" id="UP000290637">
    <property type="component" value="Chromosome"/>
</dbReference>
<organism evidence="1 2">
    <name type="scientific">Pseudoduganella lutea</name>
    <dbReference type="NCBI Taxonomy" id="321985"/>
    <lineage>
        <taxon>Bacteria</taxon>
        <taxon>Pseudomonadati</taxon>
        <taxon>Pseudomonadota</taxon>
        <taxon>Betaproteobacteria</taxon>
        <taxon>Burkholderiales</taxon>
        <taxon>Oxalobacteraceae</taxon>
        <taxon>Telluria group</taxon>
        <taxon>Pseudoduganella</taxon>
    </lineage>
</organism>
<name>A0A4V0Z430_9BURK</name>
<dbReference type="AlphaFoldDB" id="A0A4V0Z430"/>